<name>A0A0E4HCW0_9BACL</name>
<accession>A0A0E4HCW0</accession>
<protein>
    <submittedName>
        <fullName evidence="1">Uncharacterized protein</fullName>
    </submittedName>
</protein>
<dbReference type="Proteomes" id="UP000033163">
    <property type="component" value="Chromosome I"/>
</dbReference>
<proteinExistence type="predicted"/>
<organism evidence="1 2">
    <name type="scientific">Paenibacillus riograndensis SBR5</name>
    <dbReference type="NCBI Taxonomy" id="1073571"/>
    <lineage>
        <taxon>Bacteria</taxon>
        <taxon>Bacillati</taxon>
        <taxon>Bacillota</taxon>
        <taxon>Bacilli</taxon>
        <taxon>Bacillales</taxon>
        <taxon>Paenibacillaceae</taxon>
        <taxon>Paenibacillus</taxon>
        <taxon>Paenibacillus sonchi group</taxon>
    </lineage>
</organism>
<dbReference type="InterPro" id="IPR011749">
    <property type="entry name" value="CHP02243"/>
</dbReference>
<dbReference type="KEGG" id="pri:PRIO_4269"/>
<dbReference type="EMBL" id="LN831776">
    <property type="protein sequence ID" value="CQR56671.1"/>
    <property type="molecule type" value="Genomic_DNA"/>
</dbReference>
<reference evidence="2" key="1">
    <citation type="submission" date="2015-03" db="EMBL/GenBank/DDBJ databases">
        <authorList>
            <person name="Wibberg D."/>
        </authorList>
    </citation>
    <scope>NUCLEOTIDE SEQUENCE [LARGE SCALE GENOMIC DNA]</scope>
</reference>
<sequence>MPNKVPTIDKRNQEQLVPELRRLIYQYCSREWTDLTELEADKKVDALVHIFTQMMGKVIGRLNQAPEKNFISFLNLIGIHPTPPRSAKVPLLFKQKPDADTSSTIPAGTRVSAQPENQAEVIFETEKDLTVIQPRLVRAVSLDPEEDQWSNQDYLFAEEPSGQRAKLFKGDSTVVHRLYLGHSELLGFEEAGSRLSVYFNKPEAALALAADAPGGAGSLPDMDWFCFDEEGNTVQLSPSMTGIKEDSAWRAVVQFDHLSGVHAKTIAGYEQAERLREWSNKWIFAELKTPITAADLMPDIEDIRLELKLVSPVPLMPDMAVNNGTSLDMGKDYYPFGDKPKVNDTFYIACSEAFSKPGSRITLKIELSDPEISKLPDTPYVRLGWEYWNGKEWLGIGSLEETLDGEAAAAGGSTRSSACLTGSGMLSFQCPGIKPLTLNGEERYWIRARITGGNYGEEAKYEYQDEEVKLGEGSIKVAQLKVTQATYAPPSIRRLSIAYSHTLEGHPQTVLTENNFSFADKTAACLAEGEYFKPFYPCAELEPTFYLGFDRDISNLPVSLFFPLNGEQLRRPVVAWEYWDGRRWLTLSVNDEIRGFTRREILQFAVPTDIAKRPLFGTEQYWIRARLDEGRFEIFPQVDAIFANAVWARNSNSVAGEIPGSSNGEENQSFQLSKTPVLPGQRLRVREAPGQGEWVPWEEVDTFSLSASDGRHYMLDRSSGTIIFGDGRNGMIPPTGTDNIECDYKYGGGAAGNVAAGAVTKIWDSFSWLDSVTNPVAADGGFDQEAAEQAQIRGPHTLKSWDRGVTAEDIEWLVREAMPQIAKVKCLSAMNRDLEFVPGTATIIVVPETDEPKPVPSQELLSEIEAYLCERTSAALDTSDPGIEVIGPDYVRIGVEAAVAFTSVEQRKVEEGRIIDNLKQFFHPLYGGDRAAGWELGQNLYVSEVYAVIKNTPGVDYVSGIAIKASVQCFTASLEPLENGPYKPLAAYPKYSAVRSDDNSIQFALAERVEAGSEVKSLVLKGFKENGKIRLRYRTYEPVELIVVSIDGDILECQTLDGQPLEHSYPEGSDLEFDITDDLTVRTYILNGLASGAESFFVKIAVFEPKDIVFLSKTDEYVNTTPLKIRSIHSDNIFLEEDELIYGGTHLINKPEEHIFPYLLDKNTGLLHDLTGTTEDCRLGAILKEERKFLTGLKEAPGTAARCRYCFPEEQP</sequence>
<dbReference type="AlphaFoldDB" id="A0A0E4HCW0"/>
<evidence type="ECO:0000313" key="1">
    <source>
        <dbReference type="EMBL" id="CQR56671.1"/>
    </source>
</evidence>
<evidence type="ECO:0000313" key="2">
    <source>
        <dbReference type="Proteomes" id="UP000033163"/>
    </source>
</evidence>
<dbReference type="HOGENOM" id="CLU_007726_0_0_9"/>
<dbReference type="STRING" id="483937.AMQ84_16735"/>
<dbReference type="PATRIC" id="fig|1073571.4.peg.4568"/>
<dbReference type="NCBIfam" id="TIGR02243">
    <property type="entry name" value="putative baseplate assembly protein"/>
    <property type="match status" value="1"/>
</dbReference>
<gene>
    <name evidence="1" type="ORF">PRIO_4269</name>
</gene>
<dbReference type="RefSeq" id="WP_046504546.1">
    <property type="nucleotide sequence ID" value="NZ_LN831776.1"/>
</dbReference>